<dbReference type="Pfam" id="PF10328">
    <property type="entry name" value="7TM_GPCR_Srx"/>
    <property type="match status" value="1"/>
</dbReference>
<dbReference type="InterPro" id="IPR019430">
    <property type="entry name" value="7TM_GPCR_serpentine_rcpt_Srx"/>
</dbReference>
<feature type="transmembrane region" description="Helical" evidence="1">
    <location>
        <begin position="219"/>
        <end position="238"/>
    </location>
</feature>
<protein>
    <recommendedName>
        <fullName evidence="2">7TM GPCR serpentine receptor class x (Srx) domain-containing protein</fullName>
    </recommendedName>
</protein>
<feature type="domain" description="7TM GPCR serpentine receptor class x (Srx)" evidence="2">
    <location>
        <begin position="24"/>
        <end position="210"/>
    </location>
</feature>
<sequence>MSLTTTWTQAASIFIDLCMPFAVLADVSIYRTFGQKSSLCHVFLMSMQNMFLCNIFMYLIELLFKDPASFGWFIPFWQWSGKVVGKLVVSTLHAWGNSMLLFSMVIAFSRMWCIVWPVSFKKKWSVRNARYVNAVVWGYLVVQSLHIWIFVDCRSYPKTNISYTFNTVTPNILLNLQSTYLRNIVLIFTVLCYIILGGYLRSYSRMANSTLWRNTKRIIISQLLIVIPRVILSGFTIYANLEAFFPELNLVPLDLEFYYLIIKLGNVGYGILASIVIFYVFPQTWQPFKRVICRNASRSTDKHSQAGSAPTSVVNVTNLAQPRNRSPPTVVTVSTIDSQF</sequence>
<dbReference type="EMBL" id="CATQJA010002659">
    <property type="protein sequence ID" value="CAJ0580111.1"/>
    <property type="molecule type" value="Genomic_DNA"/>
</dbReference>
<evidence type="ECO:0000313" key="4">
    <source>
        <dbReference type="Proteomes" id="UP001177023"/>
    </source>
</evidence>
<gene>
    <name evidence="3" type="ORF">MSPICULIGERA_LOCUS18314</name>
</gene>
<reference evidence="3" key="1">
    <citation type="submission" date="2023-06" db="EMBL/GenBank/DDBJ databases">
        <authorList>
            <person name="Delattre M."/>
        </authorList>
    </citation>
    <scope>NUCLEOTIDE SEQUENCE</scope>
    <source>
        <strain evidence="3">AF72</strain>
    </source>
</reference>
<feature type="transmembrane region" description="Helical" evidence="1">
    <location>
        <begin position="258"/>
        <end position="281"/>
    </location>
</feature>
<name>A0AA36G929_9BILA</name>
<feature type="non-terminal residue" evidence="3">
    <location>
        <position position="1"/>
    </location>
</feature>
<evidence type="ECO:0000256" key="1">
    <source>
        <dbReference type="SAM" id="Phobius"/>
    </source>
</evidence>
<proteinExistence type="predicted"/>
<organism evidence="3 4">
    <name type="scientific">Mesorhabditis spiculigera</name>
    <dbReference type="NCBI Taxonomy" id="96644"/>
    <lineage>
        <taxon>Eukaryota</taxon>
        <taxon>Metazoa</taxon>
        <taxon>Ecdysozoa</taxon>
        <taxon>Nematoda</taxon>
        <taxon>Chromadorea</taxon>
        <taxon>Rhabditida</taxon>
        <taxon>Rhabditina</taxon>
        <taxon>Rhabditomorpha</taxon>
        <taxon>Rhabditoidea</taxon>
        <taxon>Rhabditidae</taxon>
        <taxon>Mesorhabditinae</taxon>
        <taxon>Mesorhabditis</taxon>
    </lineage>
</organism>
<feature type="transmembrane region" description="Helical" evidence="1">
    <location>
        <begin position="131"/>
        <end position="151"/>
    </location>
</feature>
<accession>A0AA36G929</accession>
<keyword evidence="1" id="KW-0472">Membrane</keyword>
<feature type="transmembrane region" description="Helical" evidence="1">
    <location>
        <begin position="39"/>
        <end position="60"/>
    </location>
</feature>
<keyword evidence="1" id="KW-0812">Transmembrane</keyword>
<feature type="transmembrane region" description="Helical" evidence="1">
    <location>
        <begin position="6"/>
        <end position="27"/>
    </location>
</feature>
<evidence type="ECO:0000259" key="2">
    <source>
        <dbReference type="Pfam" id="PF10328"/>
    </source>
</evidence>
<feature type="transmembrane region" description="Helical" evidence="1">
    <location>
        <begin position="99"/>
        <end position="119"/>
    </location>
</feature>
<dbReference type="Proteomes" id="UP001177023">
    <property type="component" value="Unassembled WGS sequence"/>
</dbReference>
<dbReference type="CDD" id="cd00637">
    <property type="entry name" value="7tm_classA_rhodopsin-like"/>
    <property type="match status" value="1"/>
</dbReference>
<feature type="transmembrane region" description="Helical" evidence="1">
    <location>
        <begin position="180"/>
        <end position="199"/>
    </location>
</feature>
<evidence type="ECO:0000313" key="3">
    <source>
        <dbReference type="EMBL" id="CAJ0580111.1"/>
    </source>
</evidence>
<keyword evidence="1" id="KW-1133">Transmembrane helix</keyword>
<dbReference type="Gene3D" id="1.20.1070.10">
    <property type="entry name" value="Rhodopsin 7-helix transmembrane proteins"/>
    <property type="match status" value="1"/>
</dbReference>
<dbReference type="SUPFAM" id="SSF81321">
    <property type="entry name" value="Family A G protein-coupled receptor-like"/>
    <property type="match status" value="1"/>
</dbReference>
<keyword evidence="4" id="KW-1185">Reference proteome</keyword>
<comment type="caution">
    <text evidence="3">The sequence shown here is derived from an EMBL/GenBank/DDBJ whole genome shotgun (WGS) entry which is preliminary data.</text>
</comment>
<dbReference type="AlphaFoldDB" id="A0AA36G929"/>